<feature type="domain" description="CN hydrolase" evidence="2">
    <location>
        <begin position="8"/>
        <end position="280"/>
    </location>
</feature>
<organism evidence="3 4">
    <name type="scientific">Laceyella putida</name>
    <dbReference type="NCBI Taxonomy" id="110101"/>
    <lineage>
        <taxon>Bacteria</taxon>
        <taxon>Bacillati</taxon>
        <taxon>Bacillota</taxon>
        <taxon>Bacilli</taxon>
        <taxon>Bacillales</taxon>
        <taxon>Thermoactinomycetaceae</taxon>
        <taxon>Laceyella</taxon>
    </lineage>
</organism>
<accession>A0ABW2RHV5</accession>
<evidence type="ECO:0000259" key="2">
    <source>
        <dbReference type="PROSITE" id="PS50263"/>
    </source>
</evidence>
<evidence type="ECO:0000313" key="4">
    <source>
        <dbReference type="Proteomes" id="UP001596500"/>
    </source>
</evidence>
<dbReference type="InterPro" id="IPR003010">
    <property type="entry name" value="C-N_Hydrolase"/>
</dbReference>
<name>A0ABW2RHV5_9BACL</name>
<dbReference type="PANTHER" id="PTHR46044:SF1">
    <property type="entry name" value="CN HYDROLASE DOMAIN-CONTAINING PROTEIN"/>
    <property type="match status" value="1"/>
</dbReference>
<dbReference type="PROSITE" id="PS00921">
    <property type="entry name" value="NITRIL_CHT_2"/>
    <property type="match status" value="1"/>
</dbReference>
<keyword evidence="3" id="KW-0378">Hydrolase</keyword>
<dbReference type="GO" id="GO:0016787">
    <property type="term" value="F:hydrolase activity"/>
    <property type="evidence" value="ECO:0007669"/>
    <property type="project" value="UniProtKB-KW"/>
</dbReference>
<sequence>MVNQHHTVRVAVVQAASVIMDRAASTEKAISLTWQAAEKGANIVVFPEAFIPAYPRGLTFGTRIGSRSPEGRKDWLRYWENAVAVPSETTDMLGETARKAGVYLVIGVIERDNEYSGGTLYCTVLFFGPDGTLLGKHRKLKPTASERLVWGEGDGSTLPVLDTRFGKMGALICWENYMPLARTAMYAKGIQIYIAPTADARDVWQSTIRHIAVEGRCFVLSCNQYVTKDMYPTDLACYDELESFPDEMCSGGSAIIGPLGEYVKEPVYGCEEILIADLDLRRLAYSRFDFDVVGHYSRPDIFQLFVNEEKKENVKWK</sequence>
<gene>
    <name evidence="3" type="ORF">ACFQNG_04045</name>
</gene>
<evidence type="ECO:0000256" key="1">
    <source>
        <dbReference type="ARBA" id="ARBA00008129"/>
    </source>
</evidence>
<dbReference type="EMBL" id="JBHTBW010000009">
    <property type="protein sequence ID" value="MFC7440331.1"/>
    <property type="molecule type" value="Genomic_DNA"/>
</dbReference>
<comment type="similarity">
    <text evidence="1">Belongs to the carbon-nitrogen hydrolase superfamily. Nitrilase family.</text>
</comment>
<protein>
    <submittedName>
        <fullName evidence="3">Carbon-nitrogen hydrolase family protein</fullName>
    </submittedName>
</protein>
<dbReference type="SUPFAM" id="SSF56317">
    <property type="entry name" value="Carbon-nitrogen hydrolase"/>
    <property type="match status" value="1"/>
</dbReference>
<reference evidence="4" key="1">
    <citation type="journal article" date="2019" name="Int. J. Syst. Evol. Microbiol.">
        <title>The Global Catalogue of Microorganisms (GCM) 10K type strain sequencing project: providing services to taxonomists for standard genome sequencing and annotation.</title>
        <authorList>
            <consortium name="The Broad Institute Genomics Platform"/>
            <consortium name="The Broad Institute Genome Sequencing Center for Infectious Disease"/>
            <person name="Wu L."/>
            <person name="Ma J."/>
        </authorList>
    </citation>
    <scope>NUCLEOTIDE SEQUENCE [LARGE SCALE GENOMIC DNA]</scope>
    <source>
        <strain evidence="4">CGMCC 1.12942</strain>
    </source>
</reference>
<keyword evidence="4" id="KW-1185">Reference proteome</keyword>
<dbReference type="PANTHER" id="PTHR46044">
    <property type="entry name" value="NITRILASE"/>
    <property type="match status" value="1"/>
</dbReference>
<dbReference type="Gene3D" id="3.60.110.10">
    <property type="entry name" value="Carbon-nitrogen hydrolase"/>
    <property type="match status" value="1"/>
</dbReference>
<dbReference type="PROSITE" id="PS50263">
    <property type="entry name" value="CN_HYDROLASE"/>
    <property type="match status" value="1"/>
</dbReference>
<dbReference type="RefSeq" id="WP_379863575.1">
    <property type="nucleotide sequence ID" value="NZ_JBHTBW010000009.1"/>
</dbReference>
<dbReference type="CDD" id="cd07564">
    <property type="entry name" value="nitrilases_CHs"/>
    <property type="match status" value="1"/>
</dbReference>
<dbReference type="Proteomes" id="UP001596500">
    <property type="component" value="Unassembled WGS sequence"/>
</dbReference>
<comment type="caution">
    <text evidence="3">The sequence shown here is derived from an EMBL/GenBank/DDBJ whole genome shotgun (WGS) entry which is preliminary data.</text>
</comment>
<dbReference type="InterPro" id="IPR044149">
    <property type="entry name" value="Nitrilases_CHs"/>
</dbReference>
<dbReference type="Pfam" id="PF00795">
    <property type="entry name" value="CN_hydrolase"/>
    <property type="match status" value="1"/>
</dbReference>
<proteinExistence type="inferred from homology"/>
<dbReference type="InterPro" id="IPR000132">
    <property type="entry name" value="Nitrilase/CN_hydratase_CS"/>
</dbReference>
<evidence type="ECO:0000313" key="3">
    <source>
        <dbReference type="EMBL" id="MFC7440331.1"/>
    </source>
</evidence>
<dbReference type="InterPro" id="IPR036526">
    <property type="entry name" value="C-N_Hydrolase_sf"/>
</dbReference>